<evidence type="ECO:0000313" key="2">
    <source>
        <dbReference type="Proteomes" id="UP000317178"/>
    </source>
</evidence>
<gene>
    <name evidence="1" type="ORF">Pla110_36510</name>
</gene>
<organism evidence="1 2">
    <name type="scientific">Polystyrenella longa</name>
    <dbReference type="NCBI Taxonomy" id="2528007"/>
    <lineage>
        <taxon>Bacteria</taxon>
        <taxon>Pseudomonadati</taxon>
        <taxon>Planctomycetota</taxon>
        <taxon>Planctomycetia</taxon>
        <taxon>Planctomycetales</taxon>
        <taxon>Planctomycetaceae</taxon>
        <taxon>Polystyrenella</taxon>
    </lineage>
</organism>
<proteinExistence type="predicted"/>
<dbReference type="Proteomes" id="UP000317178">
    <property type="component" value="Chromosome"/>
</dbReference>
<sequence length="88" mass="9860">MTDQSGKWLQANDKEKNRFNCRAKAGVAQRGQAVSPMMLKNNMKLKSALQSLKKAWDQSSGFWTEFNRMRIVSGALKPGGGLVKKMEL</sequence>
<protein>
    <submittedName>
        <fullName evidence="1">Uncharacterized protein</fullName>
    </submittedName>
</protein>
<reference evidence="1 2" key="1">
    <citation type="submission" date="2019-02" db="EMBL/GenBank/DDBJ databases">
        <title>Deep-cultivation of Planctomycetes and their phenomic and genomic characterization uncovers novel biology.</title>
        <authorList>
            <person name="Wiegand S."/>
            <person name="Jogler M."/>
            <person name="Boedeker C."/>
            <person name="Pinto D."/>
            <person name="Vollmers J."/>
            <person name="Rivas-Marin E."/>
            <person name="Kohn T."/>
            <person name="Peeters S.H."/>
            <person name="Heuer A."/>
            <person name="Rast P."/>
            <person name="Oberbeckmann S."/>
            <person name="Bunk B."/>
            <person name="Jeske O."/>
            <person name="Meyerdierks A."/>
            <person name="Storesund J.E."/>
            <person name="Kallscheuer N."/>
            <person name="Luecker S."/>
            <person name="Lage O.M."/>
            <person name="Pohl T."/>
            <person name="Merkel B.J."/>
            <person name="Hornburger P."/>
            <person name="Mueller R.-W."/>
            <person name="Bruemmer F."/>
            <person name="Labrenz M."/>
            <person name="Spormann A.M."/>
            <person name="Op den Camp H."/>
            <person name="Overmann J."/>
            <person name="Amann R."/>
            <person name="Jetten M.S.M."/>
            <person name="Mascher T."/>
            <person name="Medema M.H."/>
            <person name="Devos D.P."/>
            <person name="Kaster A.-K."/>
            <person name="Ovreas L."/>
            <person name="Rohde M."/>
            <person name="Galperin M.Y."/>
            <person name="Jogler C."/>
        </authorList>
    </citation>
    <scope>NUCLEOTIDE SEQUENCE [LARGE SCALE GENOMIC DNA]</scope>
    <source>
        <strain evidence="1 2">Pla110</strain>
    </source>
</reference>
<name>A0A518CRR1_9PLAN</name>
<dbReference type="AlphaFoldDB" id="A0A518CRR1"/>
<dbReference type="KEGG" id="plon:Pla110_36510"/>
<evidence type="ECO:0000313" key="1">
    <source>
        <dbReference type="EMBL" id="QDU81900.1"/>
    </source>
</evidence>
<accession>A0A518CRR1</accession>
<keyword evidence="2" id="KW-1185">Reference proteome</keyword>
<dbReference type="EMBL" id="CP036281">
    <property type="protein sequence ID" value="QDU81900.1"/>
    <property type="molecule type" value="Genomic_DNA"/>
</dbReference>